<dbReference type="SUPFAM" id="SSF101874">
    <property type="entry name" value="YceI-like"/>
    <property type="match status" value="1"/>
</dbReference>
<reference evidence="3 4" key="1">
    <citation type="submission" date="2019-04" db="EMBL/GenBank/DDBJ databases">
        <title>Niastella caeni sp. nov., isolated from activated sludge.</title>
        <authorList>
            <person name="Sheng M."/>
        </authorList>
    </citation>
    <scope>NUCLEOTIDE SEQUENCE [LARGE SCALE GENOMIC DNA]</scope>
    <source>
        <strain evidence="3 4">HX-2-15</strain>
    </source>
</reference>
<dbReference type="Gene3D" id="2.40.128.110">
    <property type="entry name" value="Lipid/polyisoprenoid-binding, YceI-like"/>
    <property type="match status" value="1"/>
</dbReference>
<sequence>MRSILLFVCAPLCLTGAIACRDRSTAAIAASTLAITAPAPSTPVGSVVGYSLVIPESFVNWKGMQVIGGNGHQGYIKPLTGNLALDANGTIAGGYFELDMNTITLTDKNDTSSDNGLVSHLKDPDFFDVKKYPKGTFQLTKAIKASSDSSYYITGQLTLRAITKEIHFPATIVRNEENIVATASLTIDRTKWGITYHAGSIFGLAKDKLLEDRVPVSLALRFHQQQ</sequence>
<feature type="signal peptide" evidence="1">
    <location>
        <begin position="1"/>
        <end position="29"/>
    </location>
</feature>
<organism evidence="3 4">
    <name type="scientific">Niastella caeni</name>
    <dbReference type="NCBI Taxonomy" id="2569763"/>
    <lineage>
        <taxon>Bacteria</taxon>
        <taxon>Pseudomonadati</taxon>
        <taxon>Bacteroidota</taxon>
        <taxon>Chitinophagia</taxon>
        <taxon>Chitinophagales</taxon>
        <taxon>Chitinophagaceae</taxon>
        <taxon>Niastella</taxon>
    </lineage>
</organism>
<dbReference type="InterPro" id="IPR036761">
    <property type="entry name" value="TTHA0802/YceI-like_sf"/>
</dbReference>
<dbReference type="InterPro" id="IPR007372">
    <property type="entry name" value="Lipid/polyisoprenoid-bd_YceI"/>
</dbReference>
<dbReference type="EMBL" id="STFF01000001">
    <property type="protein sequence ID" value="THU40561.1"/>
    <property type="molecule type" value="Genomic_DNA"/>
</dbReference>
<keyword evidence="1" id="KW-0732">Signal</keyword>
<evidence type="ECO:0000313" key="4">
    <source>
        <dbReference type="Proteomes" id="UP000306918"/>
    </source>
</evidence>
<dbReference type="PANTHER" id="PTHR34406:SF1">
    <property type="entry name" value="PROTEIN YCEI"/>
    <property type="match status" value="1"/>
</dbReference>
<dbReference type="AlphaFoldDB" id="A0A4S8HYX5"/>
<accession>A0A4S8HYX5</accession>
<evidence type="ECO:0000256" key="1">
    <source>
        <dbReference type="SAM" id="SignalP"/>
    </source>
</evidence>
<dbReference type="PANTHER" id="PTHR34406">
    <property type="entry name" value="PROTEIN YCEI"/>
    <property type="match status" value="1"/>
</dbReference>
<dbReference type="PROSITE" id="PS51257">
    <property type="entry name" value="PROKAR_LIPOPROTEIN"/>
    <property type="match status" value="1"/>
</dbReference>
<comment type="caution">
    <text evidence="3">The sequence shown here is derived from an EMBL/GenBank/DDBJ whole genome shotgun (WGS) entry which is preliminary data.</text>
</comment>
<proteinExistence type="predicted"/>
<evidence type="ECO:0000259" key="2">
    <source>
        <dbReference type="SMART" id="SM00867"/>
    </source>
</evidence>
<feature type="chain" id="PRO_5020609584" evidence="1">
    <location>
        <begin position="30"/>
        <end position="226"/>
    </location>
</feature>
<dbReference type="SMART" id="SM00867">
    <property type="entry name" value="YceI"/>
    <property type="match status" value="1"/>
</dbReference>
<keyword evidence="4" id="KW-1185">Reference proteome</keyword>
<dbReference type="OrthoDB" id="951410at2"/>
<gene>
    <name evidence="3" type="ORF">FAM09_00150</name>
</gene>
<feature type="domain" description="Lipid/polyisoprenoid-binding YceI-like" evidence="2">
    <location>
        <begin position="49"/>
        <end position="223"/>
    </location>
</feature>
<name>A0A4S8HYX5_9BACT</name>
<dbReference type="RefSeq" id="WP_136575054.1">
    <property type="nucleotide sequence ID" value="NZ_STFF01000001.1"/>
</dbReference>
<dbReference type="Proteomes" id="UP000306918">
    <property type="component" value="Unassembled WGS sequence"/>
</dbReference>
<protein>
    <submittedName>
        <fullName evidence="3">YceI family protein</fullName>
    </submittedName>
</protein>
<evidence type="ECO:0000313" key="3">
    <source>
        <dbReference type="EMBL" id="THU40561.1"/>
    </source>
</evidence>
<dbReference type="Pfam" id="PF04264">
    <property type="entry name" value="YceI"/>
    <property type="match status" value="1"/>
</dbReference>